<reference evidence="2" key="2">
    <citation type="submission" date="2020-09" db="EMBL/GenBank/DDBJ databases">
        <authorList>
            <person name="Sun Q."/>
            <person name="Zhou Y."/>
        </authorList>
    </citation>
    <scope>NUCLEOTIDE SEQUENCE</scope>
    <source>
        <strain evidence="2">CGMCC 1.7086</strain>
    </source>
</reference>
<keyword evidence="3" id="KW-1185">Reference proteome</keyword>
<name>A0A917YUG5_9ALTE</name>
<comment type="caution">
    <text evidence="2">The sequence shown here is derived from an EMBL/GenBank/DDBJ whole genome shotgun (WGS) entry which is preliminary data.</text>
</comment>
<evidence type="ECO:0008006" key="4">
    <source>
        <dbReference type="Google" id="ProtNLM"/>
    </source>
</evidence>
<evidence type="ECO:0000256" key="1">
    <source>
        <dbReference type="SAM" id="SignalP"/>
    </source>
</evidence>
<protein>
    <recommendedName>
        <fullName evidence="4">Lipoprotein</fullName>
    </recommendedName>
</protein>
<feature type="signal peptide" evidence="1">
    <location>
        <begin position="1"/>
        <end position="20"/>
    </location>
</feature>
<accession>A0A917YUG5</accession>
<sequence>MSKLIASALALALLVGCATYHPSEEEWQTMVNDFVKSQQLESIKRITTFKLDSWYPLGEQNLILRTSPSRSYLLTLRGRCPDLDFAQALATDQSISSQLDAKFDAVFVPGKFHVRCPIDSIYPISKEQYKALTSWKSGKQEEAKPAAN</sequence>
<dbReference type="AlphaFoldDB" id="A0A917YUG5"/>
<dbReference type="RefSeq" id="WP_188689836.1">
    <property type="nucleotide sequence ID" value="NZ_BMLS01000001.1"/>
</dbReference>
<dbReference type="InterPro" id="IPR045500">
    <property type="entry name" value="DUF6491"/>
</dbReference>
<evidence type="ECO:0000313" key="2">
    <source>
        <dbReference type="EMBL" id="GGO64790.1"/>
    </source>
</evidence>
<dbReference type="Pfam" id="PF20101">
    <property type="entry name" value="DUF6491"/>
    <property type="match status" value="1"/>
</dbReference>
<feature type="chain" id="PRO_5038057042" description="Lipoprotein" evidence="1">
    <location>
        <begin position="21"/>
        <end position="148"/>
    </location>
</feature>
<organism evidence="2 3">
    <name type="scientific">Bowmanella pacifica</name>
    <dbReference type="NCBI Taxonomy" id="502051"/>
    <lineage>
        <taxon>Bacteria</taxon>
        <taxon>Pseudomonadati</taxon>
        <taxon>Pseudomonadota</taxon>
        <taxon>Gammaproteobacteria</taxon>
        <taxon>Alteromonadales</taxon>
        <taxon>Alteromonadaceae</taxon>
        <taxon>Bowmanella</taxon>
    </lineage>
</organism>
<gene>
    <name evidence="2" type="ORF">GCM10010982_05060</name>
</gene>
<dbReference type="EMBL" id="BMLS01000001">
    <property type="protein sequence ID" value="GGO64790.1"/>
    <property type="molecule type" value="Genomic_DNA"/>
</dbReference>
<proteinExistence type="predicted"/>
<keyword evidence="1" id="KW-0732">Signal</keyword>
<evidence type="ECO:0000313" key="3">
    <source>
        <dbReference type="Proteomes" id="UP000606935"/>
    </source>
</evidence>
<dbReference type="Proteomes" id="UP000606935">
    <property type="component" value="Unassembled WGS sequence"/>
</dbReference>
<reference evidence="2" key="1">
    <citation type="journal article" date="2014" name="Int. J. Syst. Evol. Microbiol.">
        <title>Complete genome sequence of Corynebacterium casei LMG S-19264T (=DSM 44701T), isolated from a smear-ripened cheese.</title>
        <authorList>
            <consortium name="US DOE Joint Genome Institute (JGI-PGF)"/>
            <person name="Walter F."/>
            <person name="Albersmeier A."/>
            <person name="Kalinowski J."/>
            <person name="Ruckert C."/>
        </authorList>
    </citation>
    <scope>NUCLEOTIDE SEQUENCE</scope>
    <source>
        <strain evidence="2">CGMCC 1.7086</strain>
    </source>
</reference>
<dbReference type="PROSITE" id="PS51257">
    <property type="entry name" value="PROKAR_LIPOPROTEIN"/>
    <property type="match status" value="1"/>
</dbReference>